<dbReference type="SUPFAM" id="SSF51604">
    <property type="entry name" value="Enolase C-terminal domain-like"/>
    <property type="match status" value="1"/>
</dbReference>
<dbReference type="Gene3D" id="3.30.390.10">
    <property type="entry name" value="Enolase-like, N-terminal domain"/>
    <property type="match status" value="1"/>
</dbReference>
<keyword evidence="6" id="KW-1185">Reference proteome</keyword>
<dbReference type="Gene3D" id="3.20.20.120">
    <property type="entry name" value="Enolase-like C-terminal domain"/>
    <property type="match status" value="1"/>
</dbReference>
<dbReference type="InterPro" id="IPR036849">
    <property type="entry name" value="Enolase-like_C_sf"/>
</dbReference>
<name>A0ABW4XJZ6_9GAMM</name>
<comment type="caution">
    <text evidence="5">The sequence shown here is derived from an EMBL/GenBank/DDBJ whole genome shotgun (WGS) entry which is preliminary data.</text>
</comment>
<accession>A0ABW4XJZ6</accession>
<dbReference type="PANTHER" id="PTHR48073">
    <property type="entry name" value="O-SUCCINYLBENZOATE SYNTHASE-RELATED"/>
    <property type="match status" value="1"/>
</dbReference>
<dbReference type="InterPro" id="IPR013341">
    <property type="entry name" value="Mandelate_racemase_N_dom"/>
</dbReference>
<dbReference type="InterPro" id="IPR029017">
    <property type="entry name" value="Enolase-like_N"/>
</dbReference>
<dbReference type="InterPro" id="IPR013342">
    <property type="entry name" value="Mandelate_racemase_C"/>
</dbReference>
<dbReference type="SFLD" id="SFLDS00001">
    <property type="entry name" value="Enolase"/>
    <property type="match status" value="1"/>
</dbReference>
<comment type="similarity">
    <text evidence="1">Belongs to the mandelate racemase/muconate lactonizing enzyme family.</text>
</comment>
<organism evidence="5 6">
    <name type="scientific">Corallincola platygyrae</name>
    <dbReference type="NCBI Taxonomy" id="1193278"/>
    <lineage>
        <taxon>Bacteria</taxon>
        <taxon>Pseudomonadati</taxon>
        <taxon>Pseudomonadota</taxon>
        <taxon>Gammaproteobacteria</taxon>
        <taxon>Alteromonadales</taxon>
        <taxon>Psychromonadaceae</taxon>
        <taxon>Corallincola</taxon>
    </lineage>
</organism>
<gene>
    <name evidence="5" type="ORF">ACFSJ3_05270</name>
</gene>
<keyword evidence="2" id="KW-0479">Metal-binding</keyword>
<dbReference type="SUPFAM" id="SSF54826">
    <property type="entry name" value="Enolase N-terminal domain-like"/>
    <property type="match status" value="1"/>
</dbReference>
<dbReference type="SMART" id="SM00922">
    <property type="entry name" value="MR_MLE"/>
    <property type="match status" value="1"/>
</dbReference>
<dbReference type="InterPro" id="IPR029065">
    <property type="entry name" value="Enolase_C-like"/>
</dbReference>
<evidence type="ECO:0000313" key="6">
    <source>
        <dbReference type="Proteomes" id="UP001597380"/>
    </source>
</evidence>
<dbReference type="Proteomes" id="UP001597380">
    <property type="component" value="Unassembled WGS sequence"/>
</dbReference>
<evidence type="ECO:0000256" key="2">
    <source>
        <dbReference type="ARBA" id="ARBA00022723"/>
    </source>
</evidence>
<protein>
    <submittedName>
        <fullName evidence="5">Mandelate racemase/muconate lactonizing enzyme family protein</fullName>
    </submittedName>
</protein>
<dbReference type="RefSeq" id="WP_345338556.1">
    <property type="nucleotide sequence ID" value="NZ_BAABLI010000006.1"/>
</dbReference>
<dbReference type="PANTHER" id="PTHR48073:SF2">
    <property type="entry name" value="O-SUCCINYLBENZOATE SYNTHASE"/>
    <property type="match status" value="1"/>
</dbReference>
<feature type="domain" description="Mandelate racemase/muconate lactonizing enzyme C-terminal" evidence="4">
    <location>
        <begin position="146"/>
        <end position="243"/>
    </location>
</feature>
<evidence type="ECO:0000313" key="5">
    <source>
        <dbReference type="EMBL" id="MFD2095388.1"/>
    </source>
</evidence>
<keyword evidence="3" id="KW-0413">Isomerase</keyword>
<evidence type="ECO:0000256" key="1">
    <source>
        <dbReference type="ARBA" id="ARBA00008031"/>
    </source>
</evidence>
<evidence type="ECO:0000259" key="4">
    <source>
        <dbReference type="SMART" id="SM00922"/>
    </source>
</evidence>
<proteinExistence type="inferred from homology"/>
<dbReference type="EMBL" id="JBHUHT010000009">
    <property type="protein sequence ID" value="MFD2095388.1"/>
    <property type="molecule type" value="Genomic_DNA"/>
</dbReference>
<dbReference type="Pfam" id="PF02746">
    <property type="entry name" value="MR_MLE_N"/>
    <property type="match status" value="1"/>
</dbReference>
<evidence type="ECO:0000256" key="3">
    <source>
        <dbReference type="ARBA" id="ARBA00023235"/>
    </source>
</evidence>
<reference evidence="6" key="1">
    <citation type="journal article" date="2019" name="Int. J. Syst. Evol. Microbiol.">
        <title>The Global Catalogue of Microorganisms (GCM) 10K type strain sequencing project: providing services to taxonomists for standard genome sequencing and annotation.</title>
        <authorList>
            <consortium name="The Broad Institute Genomics Platform"/>
            <consortium name="The Broad Institute Genome Sequencing Center for Infectious Disease"/>
            <person name="Wu L."/>
            <person name="Ma J."/>
        </authorList>
    </citation>
    <scope>NUCLEOTIDE SEQUENCE [LARGE SCALE GENOMIC DNA]</scope>
    <source>
        <strain evidence="6">CGMCC 1.10992</strain>
    </source>
</reference>
<dbReference type="Pfam" id="PF13378">
    <property type="entry name" value="MR_MLE_C"/>
    <property type="match status" value="1"/>
</dbReference>
<sequence length="372" mass="40410">MRIKQASVSIVSIPMNYEVQHALASRSTARNVIVTLEDDQGHKGFGESCPREYVSGESVDSVIKALTQHWFSKIEGAEFHSFGELQRWVEEALQQLPRDQHAAFCALELALLDLFARSKQTPVLRLFTDQHFKPQLYSAVIASEKIENVVANAHMVKKFGIKMCKVKLVSDLEHNQKILTAVREVLGTEVSLRGDANAAWADADEAESQLSTLTPFELASIEQPLASEDLPGLTQLTAAKITPVMVDESICSRADAHQLIEQKACDLFNIRISKCGGLTNSIALTKLAAEHGIGCQLGAQVGETSLLSSAGLTLANLTPALKWREGCFGTLLLEGDPFSPVVQLGPGGIANLSENPGFGISPDTSNWQKYAE</sequence>
<dbReference type="SFLD" id="SFLDG00180">
    <property type="entry name" value="muconate_cycloisomerase"/>
    <property type="match status" value="1"/>
</dbReference>